<dbReference type="InterPro" id="IPR023346">
    <property type="entry name" value="Lysozyme-like_dom_sf"/>
</dbReference>
<evidence type="ECO:0000256" key="2">
    <source>
        <dbReference type="ARBA" id="ARBA00022519"/>
    </source>
</evidence>
<keyword evidence="8" id="KW-1133">Transmembrane helix</keyword>
<feature type="domain" description="Glycosyl transferase family 51" evidence="11">
    <location>
        <begin position="437"/>
        <end position="587"/>
    </location>
</feature>
<dbReference type="InterPro" id="IPR011812">
    <property type="entry name" value="Pep_trsgly"/>
</dbReference>
<organism evidence="12 13">
    <name type="scientific">Bacteroides caccae</name>
    <dbReference type="NCBI Taxonomy" id="47678"/>
    <lineage>
        <taxon>Bacteria</taxon>
        <taxon>Pseudomonadati</taxon>
        <taxon>Bacteroidota</taxon>
        <taxon>Bacteroidia</taxon>
        <taxon>Bacteroidales</taxon>
        <taxon>Bacteroidaceae</taxon>
        <taxon>Bacteroides</taxon>
    </lineage>
</organism>
<dbReference type="PANTHER" id="PTHR30400">
    <property type="entry name" value="MONOFUNCTIONAL BIOSYNTHETIC PEPTIDOGLYCAN TRANSGLYCOSYLASE"/>
    <property type="match status" value="1"/>
</dbReference>
<gene>
    <name evidence="12" type="primary">ponA</name>
    <name evidence="12" type="ORF">ERS852558_01859</name>
</gene>
<accession>A0A174TLA2</accession>
<sequence>MMKTNSQKRILPLALSGGILICLICIYSGRSVLLRSIVNRHTSRIEQTHGLCIHYDKLEMNGLNEISLQGLSVIPEQRDTLFTLASTRIKLNFWKLLTKKIEVSYIAAEDIRLTFTKQDSIANYDFLFKKDRKVPSQTSGQTVTEINYAERINKLLNLCYGFLPENGQLKQIYITERKDSNFVSMVFPSFIIKENKFRSTIEIHEDTLTRHWIADGELKQSANTLMAKLYSADSTKVSIPYITRRFGAKVTFDTLSYSMTKESNGKNQLYLNGKAKVNGLDIFHKVLSPEVIHLDRGHLGYQMNISDHSFELDSTTTVIFNKIQVHPYLRAEKKKDLWHFTAAVDKSWFPADELFSSLPKGLFNNLEGIKTSGELAYHFLLDIDFAQLDSLKLESELKERNFEIVEYGDTQLSKMSGEFVYTAYENGMPVRTFPVGPSWEHFTPLDSISPILQMSVMQSEDGAFYYHHGFLPDALREALIYDLQVKRFARGGSTITMQLVKNVFLNKNKNFARKLEEALIVWIIETKRLTSKERMYEVYLNIAEWGPLIYGIQEASAYYFNKRPSQLTTEESIFLASIIPKPKHFRSSFAENGKLKESMEGYYKLIAGRLAQKGLISEIEADTIRPEIQVTGDALNSLAGKTPESSSPTAEEQ</sequence>
<keyword evidence="9" id="KW-0472">Membrane</keyword>
<keyword evidence="5" id="KW-0812">Transmembrane</keyword>
<dbReference type="GO" id="GO:0016763">
    <property type="term" value="F:pentosyltransferase activity"/>
    <property type="evidence" value="ECO:0007669"/>
    <property type="project" value="InterPro"/>
</dbReference>
<evidence type="ECO:0000256" key="9">
    <source>
        <dbReference type="ARBA" id="ARBA00023136"/>
    </source>
</evidence>
<evidence type="ECO:0000256" key="6">
    <source>
        <dbReference type="ARBA" id="ARBA00022960"/>
    </source>
</evidence>
<dbReference type="GO" id="GO:0071555">
    <property type="term" value="P:cell wall organization"/>
    <property type="evidence" value="ECO:0007669"/>
    <property type="project" value="UniProtKB-KW"/>
</dbReference>
<dbReference type="AlphaFoldDB" id="A0A174TLA2"/>
<dbReference type="PANTHER" id="PTHR30400:SF0">
    <property type="entry name" value="BIOSYNTHETIC PEPTIDOGLYCAN TRANSGLYCOSYLASE"/>
    <property type="match status" value="1"/>
</dbReference>
<dbReference type="Pfam" id="PF00912">
    <property type="entry name" value="Transgly"/>
    <property type="match status" value="1"/>
</dbReference>
<protein>
    <submittedName>
        <fullName evidence="12">Penicillin-binding protein</fullName>
    </submittedName>
</protein>
<evidence type="ECO:0000313" key="13">
    <source>
        <dbReference type="Proteomes" id="UP000095725"/>
    </source>
</evidence>
<keyword evidence="10" id="KW-0961">Cell wall biogenesis/degradation</keyword>
<keyword evidence="2" id="KW-0997">Cell inner membrane</keyword>
<keyword evidence="4" id="KW-0808">Transferase</keyword>
<evidence type="ECO:0000256" key="8">
    <source>
        <dbReference type="ARBA" id="ARBA00022989"/>
    </source>
</evidence>
<keyword evidence="1" id="KW-1003">Cell membrane</keyword>
<dbReference type="InterPro" id="IPR036950">
    <property type="entry name" value="PBP_transglycosylase"/>
</dbReference>
<evidence type="ECO:0000256" key="5">
    <source>
        <dbReference type="ARBA" id="ARBA00022692"/>
    </source>
</evidence>
<evidence type="ECO:0000256" key="1">
    <source>
        <dbReference type="ARBA" id="ARBA00022475"/>
    </source>
</evidence>
<dbReference type="Proteomes" id="UP000095725">
    <property type="component" value="Unassembled WGS sequence"/>
</dbReference>
<dbReference type="SUPFAM" id="SSF53955">
    <property type="entry name" value="Lysozyme-like"/>
    <property type="match status" value="1"/>
</dbReference>
<reference evidence="12 13" key="1">
    <citation type="submission" date="2015-09" db="EMBL/GenBank/DDBJ databases">
        <authorList>
            <consortium name="Pathogen Informatics"/>
        </authorList>
    </citation>
    <scope>NUCLEOTIDE SEQUENCE [LARGE SCALE GENOMIC DNA]</scope>
    <source>
        <strain evidence="12 13">2789STDY5834946</strain>
    </source>
</reference>
<evidence type="ECO:0000256" key="10">
    <source>
        <dbReference type="ARBA" id="ARBA00023316"/>
    </source>
</evidence>
<proteinExistence type="predicted"/>
<evidence type="ECO:0000256" key="7">
    <source>
        <dbReference type="ARBA" id="ARBA00022984"/>
    </source>
</evidence>
<dbReference type="InterPro" id="IPR001264">
    <property type="entry name" value="Glyco_trans_51"/>
</dbReference>
<keyword evidence="7" id="KW-0573">Peptidoglycan synthesis</keyword>
<dbReference type="Gene3D" id="1.10.3810.10">
    <property type="entry name" value="Biosynthetic peptidoglycan transglycosylase-like"/>
    <property type="match status" value="1"/>
</dbReference>
<evidence type="ECO:0000259" key="11">
    <source>
        <dbReference type="Pfam" id="PF00912"/>
    </source>
</evidence>
<dbReference type="EMBL" id="CZBL01000006">
    <property type="protein sequence ID" value="CUQ10843.1"/>
    <property type="molecule type" value="Genomic_DNA"/>
</dbReference>
<dbReference type="GO" id="GO:0008360">
    <property type="term" value="P:regulation of cell shape"/>
    <property type="evidence" value="ECO:0007669"/>
    <property type="project" value="UniProtKB-KW"/>
</dbReference>
<evidence type="ECO:0000256" key="4">
    <source>
        <dbReference type="ARBA" id="ARBA00022679"/>
    </source>
</evidence>
<keyword evidence="3" id="KW-0328">Glycosyltransferase</keyword>
<dbReference type="GO" id="GO:0009252">
    <property type="term" value="P:peptidoglycan biosynthetic process"/>
    <property type="evidence" value="ECO:0007669"/>
    <property type="project" value="UniProtKB-KW"/>
</dbReference>
<evidence type="ECO:0000256" key="3">
    <source>
        <dbReference type="ARBA" id="ARBA00022676"/>
    </source>
</evidence>
<evidence type="ECO:0000313" key="12">
    <source>
        <dbReference type="EMBL" id="CUQ10843.1"/>
    </source>
</evidence>
<name>A0A174TLA2_9BACE</name>
<keyword evidence="6" id="KW-0133">Cell shape</keyword>
<dbReference type="GO" id="GO:0016020">
    <property type="term" value="C:membrane"/>
    <property type="evidence" value="ECO:0007669"/>
    <property type="project" value="InterPro"/>
</dbReference>
<dbReference type="GO" id="GO:0009274">
    <property type="term" value="C:peptidoglycan-based cell wall"/>
    <property type="evidence" value="ECO:0007669"/>
    <property type="project" value="InterPro"/>
</dbReference>